<dbReference type="RefSeq" id="WP_287268856.1">
    <property type="nucleotide sequence ID" value="NZ_JAMYMY010000007.1"/>
</dbReference>
<evidence type="ECO:0000313" key="3">
    <source>
        <dbReference type="Proteomes" id="UP001464387"/>
    </source>
</evidence>
<keyword evidence="2" id="KW-0067">ATP-binding</keyword>
<protein>
    <submittedName>
        <fullName evidence="2">ATP-binding protein</fullName>
    </submittedName>
</protein>
<evidence type="ECO:0000259" key="1">
    <source>
        <dbReference type="Pfam" id="PF04326"/>
    </source>
</evidence>
<organism evidence="2 3">
    <name type="scientific">Mesorhizobium opportunistum</name>
    <dbReference type="NCBI Taxonomy" id="593909"/>
    <lineage>
        <taxon>Bacteria</taxon>
        <taxon>Pseudomonadati</taxon>
        <taxon>Pseudomonadota</taxon>
        <taxon>Alphaproteobacteria</taxon>
        <taxon>Hyphomicrobiales</taxon>
        <taxon>Phyllobacteriaceae</taxon>
        <taxon>Mesorhizobium</taxon>
    </lineage>
</organism>
<dbReference type="InterPro" id="IPR007421">
    <property type="entry name" value="Schlafen_AlbA_2_dom"/>
</dbReference>
<accession>A0ABV1Y9E5</accession>
<sequence length="324" mass="36080">MEFDDIISGKEAFLREAILLETQEGLRLDFKAPAVAKQGAAFTPQGQLTKDGRSSLAKALSAFSNSAGGVLVIGVECRKNADGVDCACDLEPLPNWKTALSAVSSAVGDLLQPKNDGIRVEAFASEENQSLGYVIVDVPRSERRPHRSEATDLKQYFKRSGSGSYAMEHYDIEDAFRRVAVPSLELRLNFTRRMVAGSEWTFEVSVFLENTSRVTAFFPSLTVWNSQGSKYDWYGQVLDTALLRDGGRTTAHGNSEFVIHPGTARQIATWRFVAKIDDKQEAVIVGGVEPHMARLEFDYLLTARDVVAREQHMEFPLFPLRWPR</sequence>
<proteinExistence type="predicted"/>
<dbReference type="Gene3D" id="3.30.950.30">
    <property type="entry name" value="Schlafen, AAA domain"/>
    <property type="match status" value="1"/>
</dbReference>
<keyword evidence="2" id="KW-0547">Nucleotide-binding</keyword>
<evidence type="ECO:0000313" key="2">
    <source>
        <dbReference type="EMBL" id="MER8931762.1"/>
    </source>
</evidence>
<dbReference type="Proteomes" id="UP001464387">
    <property type="component" value="Unassembled WGS sequence"/>
</dbReference>
<keyword evidence="3" id="KW-1185">Reference proteome</keyword>
<dbReference type="InterPro" id="IPR038461">
    <property type="entry name" value="Schlafen_AlbA_2_dom_sf"/>
</dbReference>
<reference evidence="2 3" key="1">
    <citation type="journal article" date="2024" name="Proc. Natl. Acad. Sci. U.S.A.">
        <title>The evolutionary genomics of adaptation to stress in wild rhizobium bacteria.</title>
        <authorList>
            <person name="Kehlet-Delgado H."/>
            <person name="Montoya A.P."/>
            <person name="Jensen K.T."/>
            <person name="Wendlandt C.E."/>
            <person name="Dexheimer C."/>
            <person name="Roberts M."/>
            <person name="Torres Martinez L."/>
            <person name="Friesen M.L."/>
            <person name="Griffitts J.S."/>
            <person name="Porter S.S."/>
        </authorList>
    </citation>
    <scope>NUCLEOTIDE SEQUENCE [LARGE SCALE GENOMIC DNA]</scope>
    <source>
        <strain evidence="2 3">M0729</strain>
    </source>
</reference>
<name>A0ABV1Y9E5_9HYPH</name>
<comment type="caution">
    <text evidence="2">The sequence shown here is derived from an EMBL/GenBank/DDBJ whole genome shotgun (WGS) entry which is preliminary data.</text>
</comment>
<gene>
    <name evidence="2" type="ORF">NKI33_02100</name>
</gene>
<dbReference type="EMBL" id="JAMYPJ010000002">
    <property type="protein sequence ID" value="MER8931762.1"/>
    <property type="molecule type" value="Genomic_DNA"/>
</dbReference>
<dbReference type="Pfam" id="PF04326">
    <property type="entry name" value="SLFN_AlbA_2"/>
    <property type="match status" value="1"/>
</dbReference>
<feature type="domain" description="Schlafen AlbA-2" evidence="1">
    <location>
        <begin position="50"/>
        <end position="167"/>
    </location>
</feature>
<dbReference type="GO" id="GO:0005524">
    <property type="term" value="F:ATP binding"/>
    <property type="evidence" value="ECO:0007669"/>
    <property type="project" value="UniProtKB-KW"/>
</dbReference>